<dbReference type="AlphaFoldDB" id="A0A376G334"/>
<organism evidence="1 2">
    <name type="scientific">Empedobacter falsenii</name>
    <dbReference type="NCBI Taxonomy" id="343874"/>
    <lineage>
        <taxon>Bacteria</taxon>
        <taxon>Pseudomonadati</taxon>
        <taxon>Bacteroidota</taxon>
        <taxon>Flavobacteriia</taxon>
        <taxon>Flavobacteriales</taxon>
        <taxon>Weeksellaceae</taxon>
        <taxon>Empedobacter</taxon>
    </lineage>
</organism>
<evidence type="ECO:0000313" key="1">
    <source>
        <dbReference type="EMBL" id="STD53076.1"/>
    </source>
</evidence>
<protein>
    <submittedName>
        <fullName evidence="1">Uncharacterized protein</fullName>
    </submittedName>
</protein>
<name>A0A376G334_9FLAO</name>
<sequence>MDTVRGRRTIRVTKKGDTLSASLISNKPLIAKYQDNVVIGSWTLEANQRTIVAQILTTLSSLPIASTSISNIEWRFNGAVIADNNTNFTKTTAKIGSTTVPALIVKGDIMASITTASSIEFSADVYSGGYTTKIYCSISVLREEVSANTYTAYILDKSGRGATITTDTPTLVLEAFLEKGGVEVTSGLKYKWYKMTLNETEDNSDGVTDNRVLIANAIGKTITLTAKDISTYDTYQVEISEGTKFVKSAIISVRDETDALDIQYNITGAEQNLDTGGSVRYTPKVVLQGTTTVAPGTWTFAYQKVKTDGTLVGAKSTGASYTVTYADVESAGGELDVLFEATEA</sequence>
<proteinExistence type="predicted"/>
<reference evidence="1 2" key="1">
    <citation type="submission" date="2018-06" db="EMBL/GenBank/DDBJ databases">
        <authorList>
            <consortium name="Pathogen Informatics"/>
            <person name="Doyle S."/>
        </authorList>
    </citation>
    <scope>NUCLEOTIDE SEQUENCE [LARGE SCALE GENOMIC DNA]</scope>
    <source>
        <strain evidence="1 2">NCTC13456</strain>
    </source>
</reference>
<evidence type="ECO:0000313" key="2">
    <source>
        <dbReference type="Proteomes" id="UP000254737"/>
    </source>
</evidence>
<accession>A0A376G334</accession>
<dbReference type="Proteomes" id="UP000254737">
    <property type="component" value="Unassembled WGS sequence"/>
</dbReference>
<gene>
    <name evidence="1" type="ORF">NCTC13456_00294</name>
</gene>
<dbReference type="EMBL" id="UFXS01000001">
    <property type="protein sequence ID" value="STD53076.1"/>
    <property type="molecule type" value="Genomic_DNA"/>
</dbReference>
<dbReference type="RefSeq" id="WP_114998242.1">
    <property type="nucleotide sequence ID" value="NZ_UFXS01000001.1"/>
</dbReference>